<keyword evidence="2" id="KW-1185">Reference proteome</keyword>
<organism evidence="1 2">
    <name type="scientific">Gossypium australe</name>
    <dbReference type="NCBI Taxonomy" id="47621"/>
    <lineage>
        <taxon>Eukaryota</taxon>
        <taxon>Viridiplantae</taxon>
        <taxon>Streptophyta</taxon>
        <taxon>Embryophyta</taxon>
        <taxon>Tracheophyta</taxon>
        <taxon>Spermatophyta</taxon>
        <taxon>Magnoliopsida</taxon>
        <taxon>eudicotyledons</taxon>
        <taxon>Gunneridae</taxon>
        <taxon>Pentapetalae</taxon>
        <taxon>rosids</taxon>
        <taxon>malvids</taxon>
        <taxon>Malvales</taxon>
        <taxon>Malvaceae</taxon>
        <taxon>Malvoideae</taxon>
        <taxon>Gossypium</taxon>
    </lineage>
</organism>
<dbReference type="OrthoDB" id="1002462at2759"/>
<dbReference type="AlphaFoldDB" id="A0A5B6VUI9"/>
<accession>A0A5B6VUI9</accession>
<evidence type="ECO:0000313" key="2">
    <source>
        <dbReference type="Proteomes" id="UP000325315"/>
    </source>
</evidence>
<protein>
    <submittedName>
        <fullName evidence="1">Retrovirus-related Pol polyprotein from transposon TNT 1-94 isoform X1</fullName>
    </submittedName>
</protein>
<sequence length="176" mass="19984">MTYYGKLKQLWEELANYEQISIYCFGKCNCNIAAELNKKREENRLYQFFMGLEDALYGTIRSDISRTDPLPNLNKAYSLEEHEEVVNFAVQAKIGGRKYKTKKKETNQLFAHIAKERDIILKHVSNSLDIHNGGVADPKGLDVDKGDRVQGKDVVIRQKVNTAYVIGQPSSSVAII</sequence>
<dbReference type="EMBL" id="SMMG02000005">
    <property type="protein sequence ID" value="KAA3472956.1"/>
    <property type="molecule type" value="Genomic_DNA"/>
</dbReference>
<reference evidence="2" key="1">
    <citation type="journal article" date="2019" name="Plant Biotechnol. J.">
        <title>Genome sequencing of the Australian wild diploid species Gossypium australe highlights disease resistance and delayed gland morphogenesis.</title>
        <authorList>
            <person name="Cai Y."/>
            <person name="Cai X."/>
            <person name="Wang Q."/>
            <person name="Wang P."/>
            <person name="Zhang Y."/>
            <person name="Cai C."/>
            <person name="Xu Y."/>
            <person name="Wang K."/>
            <person name="Zhou Z."/>
            <person name="Wang C."/>
            <person name="Geng S."/>
            <person name="Li B."/>
            <person name="Dong Q."/>
            <person name="Hou Y."/>
            <person name="Wang H."/>
            <person name="Ai P."/>
            <person name="Liu Z."/>
            <person name="Yi F."/>
            <person name="Sun M."/>
            <person name="An G."/>
            <person name="Cheng J."/>
            <person name="Zhang Y."/>
            <person name="Shi Q."/>
            <person name="Xie Y."/>
            <person name="Shi X."/>
            <person name="Chang Y."/>
            <person name="Huang F."/>
            <person name="Chen Y."/>
            <person name="Hong S."/>
            <person name="Mi L."/>
            <person name="Sun Q."/>
            <person name="Zhang L."/>
            <person name="Zhou B."/>
            <person name="Peng R."/>
            <person name="Zhang X."/>
            <person name="Liu F."/>
        </authorList>
    </citation>
    <scope>NUCLEOTIDE SEQUENCE [LARGE SCALE GENOMIC DNA]</scope>
    <source>
        <strain evidence="2">cv. PA1801</strain>
    </source>
</reference>
<name>A0A5B6VUI9_9ROSI</name>
<dbReference type="PANTHER" id="PTHR34222:SF28">
    <property type="entry name" value="CCHC-TYPE DOMAIN-CONTAINING PROTEIN"/>
    <property type="match status" value="1"/>
</dbReference>
<comment type="caution">
    <text evidence="1">The sequence shown here is derived from an EMBL/GenBank/DDBJ whole genome shotgun (WGS) entry which is preliminary data.</text>
</comment>
<dbReference type="Proteomes" id="UP000325315">
    <property type="component" value="Unassembled WGS sequence"/>
</dbReference>
<gene>
    <name evidence="1" type="ORF">EPI10_023373</name>
</gene>
<proteinExistence type="predicted"/>
<dbReference type="PANTHER" id="PTHR34222">
    <property type="entry name" value="GAG_PRE-INTEGRS DOMAIN-CONTAINING PROTEIN"/>
    <property type="match status" value="1"/>
</dbReference>
<evidence type="ECO:0000313" key="1">
    <source>
        <dbReference type="EMBL" id="KAA3472956.1"/>
    </source>
</evidence>